<name>A0AAV3UWC1_9ALTE</name>
<reference evidence="1 2" key="1">
    <citation type="journal article" date="2017" name="Antonie Van Leeuwenhoek">
        <title>Rhizobium rhizosphaerae sp. nov., a novel species isolated from rice rhizosphere.</title>
        <authorList>
            <person name="Zhao J.J."/>
            <person name="Zhang J."/>
            <person name="Zhang R.J."/>
            <person name="Zhang C.W."/>
            <person name="Yin H.Q."/>
            <person name="Zhang X.X."/>
        </authorList>
    </citation>
    <scope>NUCLEOTIDE SEQUENCE [LARGE SCALE GENOMIC DNA]</scope>
    <source>
        <strain evidence="1 2">S18K6</strain>
    </source>
</reference>
<protein>
    <submittedName>
        <fullName evidence="1">Uncharacterized protein</fullName>
    </submittedName>
</protein>
<dbReference type="Proteomes" id="UP000006320">
    <property type="component" value="Unassembled WGS sequence"/>
</dbReference>
<dbReference type="EMBL" id="BAEM01000022">
    <property type="protein sequence ID" value="GAC09380.1"/>
    <property type="molecule type" value="Genomic_DNA"/>
</dbReference>
<comment type="caution">
    <text evidence="1">The sequence shown here is derived from an EMBL/GenBank/DDBJ whole genome shotgun (WGS) entry which is preliminary data.</text>
</comment>
<evidence type="ECO:0000313" key="1">
    <source>
        <dbReference type="EMBL" id="GAC09380.1"/>
    </source>
</evidence>
<organism evidence="1 2">
    <name type="scientific">Paraglaciecola chathamensis S18K6</name>
    <dbReference type="NCBI Taxonomy" id="1127672"/>
    <lineage>
        <taxon>Bacteria</taxon>
        <taxon>Pseudomonadati</taxon>
        <taxon>Pseudomonadota</taxon>
        <taxon>Gammaproteobacteria</taxon>
        <taxon>Alteromonadales</taxon>
        <taxon>Alteromonadaceae</taxon>
        <taxon>Paraglaciecola</taxon>
    </lineage>
</organism>
<gene>
    <name evidence="1" type="ORF">GCHA_1421</name>
</gene>
<accession>A0AAV3UWC1</accession>
<proteinExistence type="predicted"/>
<dbReference type="AlphaFoldDB" id="A0AAV3UWC1"/>
<evidence type="ECO:0000313" key="2">
    <source>
        <dbReference type="Proteomes" id="UP000006320"/>
    </source>
</evidence>
<sequence length="41" mass="4727">MYSKVTATLQMVASNANVTKHRYLRVNYSYPDTHILPSSLR</sequence>